<dbReference type="InterPro" id="IPR050134">
    <property type="entry name" value="NAD-dep_sirtuin_deacylases"/>
</dbReference>
<dbReference type="Gene3D" id="3.40.50.1220">
    <property type="entry name" value="TPP-binding domain"/>
    <property type="match status" value="1"/>
</dbReference>
<dbReference type="EMBL" id="CP116346">
    <property type="protein sequence ID" value="WIT12515.1"/>
    <property type="molecule type" value="Genomic_DNA"/>
</dbReference>
<name>A0AA95SPM9_9BURK</name>
<dbReference type="AlphaFoldDB" id="A0AA95SPM9"/>
<dbReference type="EC" id="2.3.1.286" evidence="1"/>
<dbReference type="Gene3D" id="3.30.1600.10">
    <property type="entry name" value="SIR2/SIRT2 'Small Domain"/>
    <property type="match status" value="1"/>
</dbReference>
<evidence type="ECO:0000313" key="6">
    <source>
        <dbReference type="EMBL" id="WIT12515.1"/>
    </source>
</evidence>
<dbReference type="KEGG" id="pais:PFX98_02610"/>
<dbReference type="RefSeq" id="WP_285233613.1">
    <property type="nucleotide sequence ID" value="NZ_CP116346.1"/>
</dbReference>
<dbReference type="PANTHER" id="PTHR11085:SF4">
    <property type="entry name" value="NAD-DEPENDENT PROTEIN DEACYLASE"/>
    <property type="match status" value="1"/>
</dbReference>
<dbReference type="Pfam" id="PF02146">
    <property type="entry name" value="SIR2"/>
    <property type="match status" value="1"/>
</dbReference>
<evidence type="ECO:0000256" key="3">
    <source>
        <dbReference type="ARBA" id="ARBA00023027"/>
    </source>
</evidence>
<comment type="caution">
    <text evidence="4">Lacks conserved residue(s) required for the propagation of feature annotation.</text>
</comment>
<evidence type="ECO:0000313" key="7">
    <source>
        <dbReference type="Proteomes" id="UP001177769"/>
    </source>
</evidence>
<keyword evidence="3" id="KW-0520">NAD</keyword>
<accession>A0AA95SPM9</accession>
<dbReference type="PROSITE" id="PS50305">
    <property type="entry name" value="SIRTUIN"/>
    <property type="match status" value="1"/>
</dbReference>
<organism evidence="6 7">
    <name type="scientific">Paucibacter sediminis</name>
    <dbReference type="NCBI Taxonomy" id="3019553"/>
    <lineage>
        <taxon>Bacteria</taxon>
        <taxon>Pseudomonadati</taxon>
        <taxon>Pseudomonadota</taxon>
        <taxon>Betaproteobacteria</taxon>
        <taxon>Burkholderiales</taxon>
        <taxon>Sphaerotilaceae</taxon>
        <taxon>Roseateles</taxon>
    </lineage>
</organism>
<dbReference type="Proteomes" id="UP001177769">
    <property type="component" value="Chromosome"/>
</dbReference>
<dbReference type="PANTHER" id="PTHR11085">
    <property type="entry name" value="NAD-DEPENDENT PROTEIN DEACYLASE SIRTUIN-5, MITOCHONDRIAL-RELATED"/>
    <property type="match status" value="1"/>
</dbReference>
<sequence>MPEEALLAHAAELVEQADLLVIAAGAGMGVDSGLPDFRGTAGFWQAYPALSAASIDFYSIANPASFAARPRLAWGFYGHRLALYRRTRPHEGFAILRDWGARTERGAIVYTSNVDGQFQQAGFEPDQIWECHGSLLQLQCTRPCGAAIWPAEGFVPELDEARCELLNELPLCPHCGALARPNVLMFGDEAWVDARERAQALEVSRRLAAARKPLVIELGAGTAVPSVRLFGQHVLQRLRGRLLRINLRESRVPSSADVGLGMGALQALRLIAARIGAQ</sequence>
<gene>
    <name evidence="6" type="ORF">PFX98_02610</name>
</gene>
<dbReference type="GO" id="GO:0017136">
    <property type="term" value="F:histone deacetylase activity, NAD-dependent"/>
    <property type="evidence" value="ECO:0007669"/>
    <property type="project" value="TreeGrafter"/>
</dbReference>
<keyword evidence="2" id="KW-0808">Transferase</keyword>
<reference evidence="6" key="1">
    <citation type="submission" date="2023-01" db="EMBL/GenBank/DDBJ databases">
        <title>Whole genome sequence of Paucibacter sp. S2-9 isolated from pond sediment.</title>
        <authorList>
            <person name="Jung J.Y."/>
        </authorList>
    </citation>
    <scope>NUCLEOTIDE SEQUENCE</scope>
    <source>
        <strain evidence="6">S2-9</strain>
    </source>
</reference>
<evidence type="ECO:0000256" key="4">
    <source>
        <dbReference type="PROSITE-ProRule" id="PRU00236"/>
    </source>
</evidence>
<dbReference type="GO" id="GO:0070403">
    <property type="term" value="F:NAD+ binding"/>
    <property type="evidence" value="ECO:0007669"/>
    <property type="project" value="InterPro"/>
</dbReference>
<keyword evidence="7" id="KW-1185">Reference proteome</keyword>
<proteinExistence type="predicted"/>
<evidence type="ECO:0000256" key="2">
    <source>
        <dbReference type="ARBA" id="ARBA00022679"/>
    </source>
</evidence>
<evidence type="ECO:0000256" key="1">
    <source>
        <dbReference type="ARBA" id="ARBA00012928"/>
    </source>
</evidence>
<dbReference type="InterPro" id="IPR029035">
    <property type="entry name" value="DHS-like_NAD/FAD-binding_dom"/>
</dbReference>
<dbReference type="InterPro" id="IPR026590">
    <property type="entry name" value="Ssirtuin_cat_dom"/>
</dbReference>
<evidence type="ECO:0000259" key="5">
    <source>
        <dbReference type="PROSITE" id="PS50305"/>
    </source>
</evidence>
<feature type="domain" description="Deacetylase sirtuin-type" evidence="5">
    <location>
        <begin position="1"/>
        <end position="278"/>
    </location>
</feature>
<dbReference type="InterPro" id="IPR026591">
    <property type="entry name" value="Sirtuin_cat_small_dom_sf"/>
</dbReference>
<protein>
    <recommendedName>
        <fullName evidence="1">protein acetyllysine N-acetyltransferase</fullName>
        <ecNumber evidence="1">2.3.1.286</ecNumber>
    </recommendedName>
</protein>
<dbReference type="InterPro" id="IPR003000">
    <property type="entry name" value="Sirtuin"/>
</dbReference>
<dbReference type="SUPFAM" id="SSF52467">
    <property type="entry name" value="DHS-like NAD/FAD-binding domain"/>
    <property type="match status" value="1"/>
</dbReference>